<feature type="compositionally biased region" description="Low complexity" evidence="1">
    <location>
        <begin position="26"/>
        <end position="48"/>
    </location>
</feature>
<protein>
    <submittedName>
        <fullName evidence="4">Uncharacterized protein</fullName>
    </submittedName>
</protein>
<feature type="transmembrane region" description="Helical" evidence="2">
    <location>
        <begin position="64"/>
        <end position="84"/>
    </location>
</feature>
<feature type="compositionally biased region" description="Polar residues" evidence="1">
    <location>
        <begin position="183"/>
        <end position="211"/>
    </location>
</feature>
<gene>
    <name evidence="4" type="ORF">LECACI_7A000162</name>
</gene>
<evidence type="ECO:0000256" key="1">
    <source>
        <dbReference type="SAM" id="MobiDB-lite"/>
    </source>
</evidence>
<organism evidence="4 5">
    <name type="scientific">Lecanosticta acicola</name>
    <dbReference type="NCBI Taxonomy" id="111012"/>
    <lineage>
        <taxon>Eukaryota</taxon>
        <taxon>Fungi</taxon>
        <taxon>Dikarya</taxon>
        <taxon>Ascomycota</taxon>
        <taxon>Pezizomycotina</taxon>
        <taxon>Dothideomycetes</taxon>
        <taxon>Dothideomycetidae</taxon>
        <taxon>Mycosphaerellales</taxon>
        <taxon>Mycosphaerellaceae</taxon>
        <taxon>Lecanosticta</taxon>
    </lineage>
</organism>
<feature type="compositionally biased region" description="Basic and acidic residues" evidence="1">
    <location>
        <begin position="148"/>
        <end position="160"/>
    </location>
</feature>
<comment type="caution">
    <text evidence="4">The sequence shown here is derived from an EMBL/GenBank/DDBJ whole genome shotgun (WGS) entry which is preliminary data.</text>
</comment>
<keyword evidence="2" id="KW-0812">Transmembrane</keyword>
<keyword evidence="2" id="KW-1133">Transmembrane helix</keyword>
<keyword evidence="3" id="KW-0732">Signal</keyword>
<evidence type="ECO:0000256" key="2">
    <source>
        <dbReference type="SAM" id="Phobius"/>
    </source>
</evidence>
<keyword evidence="5" id="KW-1185">Reference proteome</keyword>
<sequence>MSRDLRIRLALVLLQISSIAVAQDGTTTQDGQDGLSITSPSSMPSSTDDASHNHKQNTGDLVQYYFVFLALIICVAGLAAFLMWRRRRKMGAIVRASREDALERDLNGWDSVRARRRYWQGRWRSVDGSREEGLNEHGEAPPPYVPKTSDEEGQRGRDNEPAVPLQTLSREQAGLKPPDYTEVNVSETGRTSTASRSSNTLQPPQQTHREI</sequence>
<feature type="compositionally biased region" description="Basic and acidic residues" evidence="1">
    <location>
        <begin position="126"/>
        <end position="139"/>
    </location>
</feature>
<feature type="region of interest" description="Disordered" evidence="1">
    <location>
        <begin position="126"/>
        <end position="211"/>
    </location>
</feature>
<keyword evidence="2" id="KW-0472">Membrane</keyword>
<evidence type="ECO:0000313" key="4">
    <source>
        <dbReference type="EMBL" id="CAK3749516.1"/>
    </source>
</evidence>
<feature type="region of interest" description="Disordered" evidence="1">
    <location>
        <begin position="26"/>
        <end position="54"/>
    </location>
</feature>
<evidence type="ECO:0000256" key="3">
    <source>
        <dbReference type="SAM" id="SignalP"/>
    </source>
</evidence>
<feature type="signal peptide" evidence="3">
    <location>
        <begin position="1"/>
        <end position="22"/>
    </location>
</feature>
<name>A0AAI8YR99_9PEZI</name>
<dbReference type="AlphaFoldDB" id="A0AAI8YR99"/>
<feature type="chain" id="PRO_5042546077" evidence="3">
    <location>
        <begin position="23"/>
        <end position="211"/>
    </location>
</feature>
<dbReference type="EMBL" id="CAVMBE010000001">
    <property type="protein sequence ID" value="CAK3749516.1"/>
    <property type="molecule type" value="Genomic_DNA"/>
</dbReference>
<dbReference type="Proteomes" id="UP001296104">
    <property type="component" value="Unassembled WGS sequence"/>
</dbReference>
<evidence type="ECO:0000313" key="5">
    <source>
        <dbReference type="Proteomes" id="UP001296104"/>
    </source>
</evidence>
<accession>A0AAI8YR99</accession>
<proteinExistence type="predicted"/>
<reference evidence="4" key="1">
    <citation type="submission" date="2023-11" db="EMBL/GenBank/DDBJ databases">
        <authorList>
            <person name="Alioto T."/>
            <person name="Alioto T."/>
            <person name="Gomez Garrido J."/>
        </authorList>
    </citation>
    <scope>NUCLEOTIDE SEQUENCE</scope>
</reference>